<reference evidence="11 12" key="1">
    <citation type="submission" date="2016-10" db="EMBL/GenBank/DDBJ databases">
        <title>Alkaliphiles isolated from bioreactors.</title>
        <authorList>
            <person name="Salah Z."/>
            <person name="Rout S.P."/>
            <person name="Humphreys P.N."/>
        </authorList>
    </citation>
    <scope>NUCLEOTIDE SEQUENCE [LARGE SCALE GENOMIC DNA]</scope>
    <source>
        <strain evidence="11 12">ZS02</strain>
    </source>
</reference>
<feature type="domain" description="Aminotransferase class I/classII large" evidence="10">
    <location>
        <begin position="25"/>
        <end position="354"/>
    </location>
</feature>
<dbReference type="EC" id="2.6.1.9" evidence="9"/>
<dbReference type="Proteomes" id="UP000187526">
    <property type="component" value="Unassembled WGS sequence"/>
</dbReference>
<evidence type="ECO:0000313" key="12">
    <source>
        <dbReference type="Proteomes" id="UP000187526"/>
    </source>
</evidence>
<dbReference type="OrthoDB" id="9809616at2"/>
<evidence type="ECO:0000256" key="9">
    <source>
        <dbReference type="HAMAP-Rule" id="MF_01023"/>
    </source>
</evidence>
<organism evidence="11 12">
    <name type="scientific">Azonexus hydrophilus</name>
    <dbReference type="NCBI Taxonomy" id="418702"/>
    <lineage>
        <taxon>Bacteria</taxon>
        <taxon>Pseudomonadati</taxon>
        <taxon>Pseudomonadota</taxon>
        <taxon>Betaproteobacteria</taxon>
        <taxon>Rhodocyclales</taxon>
        <taxon>Azonexaceae</taxon>
        <taxon>Azonexus</taxon>
    </lineage>
</organism>
<accession>A0A1R1IDI6</accession>
<dbReference type="CDD" id="cd00609">
    <property type="entry name" value="AAT_like"/>
    <property type="match status" value="1"/>
</dbReference>
<comment type="subunit">
    <text evidence="4 9">Homodimer.</text>
</comment>
<dbReference type="InterPro" id="IPR015422">
    <property type="entry name" value="PyrdxlP-dep_Trfase_small"/>
</dbReference>
<dbReference type="PROSITE" id="PS00599">
    <property type="entry name" value="AA_TRANSFER_CLASS_2"/>
    <property type="match status" value="1"/>
</dbReference>
<dbReference type="GO" id="GO:0004400">
    <property type="term" value="F:histidinol-phosphate transaminase activity"/>
    <property type="evidence" value="ECO:0007669"/>
    <property type="project" value="UniProtKB-UniRule"/>
</dbReference>
<dbReference type="GO" id="GO:0030170">
    <property type="term" value="F:pyridoxal phosphate binding"/>
    <property type="evidence" value="ECO:0007669"/>
    <property type="project" value="InterPro"/>
</dbReference>
<dbReference type="Gene3D" id="3.90.1150.10">
    <property type="entry name" value="Aspartate Aminotransferase, domain 1"/>
    <property type="match status" value="1"/>
</dbReference>
<dbReference type="PANTHER" id="PTHR43643:SF3">
    <property type="entry name" value="HISTIDINOL-PHOSPHATE AMINOTRANSFERASE"/>
    <property type="match status" value="1"/>
</dbReference>
<protein>
    <recommendedName>
        <fullName evidence="9">Histidinol-phosphate aminotransferase</fullName>
        <ecNumber evidence="9">2.6.1.9</ecNumber>
    </recommendedName>
    <alternativeName>
        <fullName evidence="9">Imidazole acetol-phosphate transaminase</fullName>
    </alternativeName>
</protein>
<evidence type="ECO:0000256" key="3">
    <source>
        <dbReference type="ARBA" id="ARBA00007970"/>
    </source>
</evidence>
<dbReference type="Pfam" id="PF00155">
    <property type="entry name" value="Aminotran_1_2"/>
    <property type="match status" value="1"/>
</dbReference>
<comment type="caution">
    <text evidence="11">The sequence shown here is derived from an EMBL/GenBank/DDBJ whole genome shotgun (WGS) entry which is preliminary data.</text>
</comment>
<dbReference type="EMBL" id="MTHD01000001">
    <property type="protein sequence ID" value="OMG56730.1"/>
    <property type="molecule type" value="Genomic_DNA"/>
</dbReference>
<comment type="cofactor">
    <cofactor evidence="1 9">
        <name>pyridoxal 5'-phosphate</name>
        <dbReference type="ChEBI" id="CHEBI:597326"/>
    </cofactor>
</comment>
<evidence type="ECO:0000259" key="10">
    <source>
        <dbReference type="Pfam" id="PF00155"/>
    </source>
</evidence>
<dbReference type="STRING" id="418702.BJN45_03735"/>
<keyword evidence="7 9" id="KW-0663">Pyridoxal phosphate</keyword>
<dbReference type="InterPro" id="IPR004839">
    <property type="entry name" value="Aminotransferase_I/II_large"/>
</dbReference>
<evidence type="ECO:0000256" key="4">
    <source>
        <dbReference type="ARBA" id="ARBA00011738"/>
    </source>
</evidence>
<dbReference type="AlphaFoldDB" id="A0A1R1IDI6"/>
<keyword evidence="6 9" id="KW-0808">Transferase</keyword>
<comment type="similarity">
    <text evidence="3 9">Belongs to the class-II pyridoxal-phosphate-dependent aminotransferase family. Histidinol-phosphate aminotransferase subfamily.</text>
</comment>
<evidence type="ECO:0000256" key="7">
    <source>
        <dbReference type="ARBA" id="ARBA00022898"/>
    </source>
</evidence>
<keyword evidence="5 9" id="KW-0032">Aminotransferase</keyword>
<evidence type="ECO:0000256" key="2">
    <source>
        <dbReference type="ARBA" id="ARBA00005011"/>
    </source>
</evidence>
<gene>
    <name evidence="9" type="primary">hisC</name>
    <name evidence="11" type="ORF">BJN45_03735</name>
</gene>
<sequence>MSRFWSQVVRDLTPYVPGEQPKIANLIKLNTNEHPFPPSPAVVAAIQAELGDDGARLRLYPDPNADLLKNAVARRYAVTAAEVFVGNGSDEVLAHVFMALLKHDAPILFPDITYSFYPVYCGLYGVDSITIPLAADFSIDPADYCGQPGKNGKIGGIIFPNPNAPTGRLMALDAVEQIVRANPDCVVVVDEAYVDFGGDTAIPLTQKYDNLLVIHTLSKSRSLAGLRVGYAVGHPALIEALERVKNSFNSYPLDRLAIVGAVAAIEDETHFQTCCQAVIATRTQLSADLAALGFEVLPSAANFIFARHPQRDAAELARALRERSIIVRHFKLPRIDQFLRITIGSDADCQALTDGLRDILG</sequence>
<dbReference type="HAMAP" id="MF_01023">
    <property type="entry name" value="HisC_aminotrans_2"/>
    <property type="match status" value="1"/>
</dbReference>
<dbReference type="PANTHER" id="PTHR43643">
    <property type="entry name" value="HISTIDINOL-PHOSPHATE AMINOTRANSFERASE 2"/>
    <property type="match status" value="1"/>
</dbReference>
<dbReference type="NCBIfam" id="TIGR01141">
    <property type="entry name" value="hisC"/>
    <property type="match status" value="1"/>
</dbReference>
<dbReference type="GO" id="GO:0000105">
    <property type="term" value="P:L-histidine biosynthetic process"/>
    <property type="evidence" value="ECO:0007669"/>
    <property type="project" value="UniProtKB-UniRule"/>
</dbReference>
<dbReference type="InterPro" id="IPR015421">
    <property type="entry name" value="PyrdxlP-dep_Trfase_major"/>
</dbReference>
<name>A0A1R1IDI6_9RHOO</name>
<dbReference type="InterPro" id="IPR001917">
    <property type="entry name" value="Aminotrans_II_pyridoxalP_BS"/>
</dbReference>
<dbReference type="InterPro" id="IPR050106">
    <property type="entry name" value="HistidinolP_aminotransfase"/>
</dbReference>
<comment type="catalytic activity">
    <reaction evidence="8 9">
        <text>L-histidinol phosphate + 2-oxoglutarate = 3-(imidazol-4-yl)-2-oxopropyl phosphate + L-glutamate</text>
        <dbReference type="Rhea" id="RHEA:23744"/>
        <dbReference type="ChEBI" id="CHEBI:16810"/>
        <dbReference type="ChEBI" id="CHEBI:29985"/>
        <dbReference type="ChEBI" id="CHEBI:57766"/>
        <dbReference type="ChEBI" id="CHEBI:57980"/>
        <dbReference type="EC" id="2.6.1.9"/>
    </reaction>
</comment>
<proteinExistence type="inferred from homology"/>
<dbReference type="InterPro" id="IPR015424">
    <property type="entry name" value="PyrdxlP-dep_Trfase"/>
</dbReference>
<dbReference type="RefSeq" id="WP_076092160.1">
    <property type="nucleotide sequence ID" value="NZ_MTHD01000001.1"/>
</dbReference>
<dbReference type="Gene3D" id="3.40.640.10">
    <property type="entry name" value="Type I PLP-dependent aspartate aminotransferase-like (Major domain)"/>
    <property type="match status" value="1"/>
</dbReference>
<evidence type="ECO:0000256" key="6">
    <source>
        <dbReference type="ARBA" id="ARBA00022679"/>
    </source>
</evidence>
<keyword evidence="9" id="KW-0028">Amino-acid biosynthesis</keyword>
<evidence type="ECO:0000256" key="5">
    <source>
        <dbReference type="ARBA" id="ARBA00022576"/>
    </source>
</evidence>
<dbReference type="UniPathway" id="UPA00031">
    <property type="reaction ID" value="UER00012"/>
</dbReference>
<feature type="modified residue" description="N6-(pyridoxal phosphate)lysine" evidence="9">
    <location>
        <position position="219"/>
    </location>
</feature>
<evidence type="ECO:0000313" key="11">
    <source>
        <dbReference type="EMBL" id="OMG56730.1"/>
    </source>
</evidence>
<evidence type="ECO:0000256" key="8">
    <source>
        <dbReference type="ARBA" id="ARBA00047481"/>
    </source>
</evidence>
<evidence type="ECO:0000256" key="1">
    <source>
        <dbReference type="ARBA" id="ARBA00001933"/>
    </source>
</evidence>
<dbReference type="SUPFAM" id="SSF53383">
    <property type="entry name" value="PLP-dependent transferases"/>
    <property type="match status" value="1"/>
</dbReference>
<comment type="pathway">
    <text evidence="2 9">Amino-acid biosynthesis; L-histidine biosynthesis; L-histidine from 5-phospho-alpha-D-ribose 1-diphosphate: step 7/9.</text>
</comment>
<keyword evidence="12" id="KW-1185">Reference proteome</keyword>
<dbReference type="InterPro" id="IPR005861">
    <property type="entry name" value="HisP_aminotrans"/>
</dbReference>
<keyword evidence="9" id="KW-0368">Histidine biosynthesis</keyword>